<dbReference type="Proteomes" id="UP000627838">
    <property type="component" value="Unassembled WGS sequence"/>
</dbReference>
<dbReference type="RefSeq" id="WP_225961252.1">
    <property type="nucleotide sequence ID" value="NZ_JADBDZ010000001.1"/>
</dbReference>
<dbReference type="EMBL" id="JADBDZ010000001">
    <property type="protein sequence ID" value="MBE1534237.1"/>
    <property type="molecule type" value="Genomic_DNA"/>
</dbReference>
<keyword evidence="1" id="KW-1133">Transmembrane helix</keyword>
<feature type="transmembrane region" description="Helical" evidence="1">
    <location>
        <begin position="20"/>
        <end position="39"/>
    </location>
</feature>
<proteinExistence type="predicted"/>
<evidence type="ECO:0008006" key="4">
    <source>
        <dbReference type="Google" id="ProtNLM"/>
    </source>
</evidence>
<evidence type="ECO:0000313" key="2">
    <source>
        <dbReference type="EMBL" id="MBE1534237.1"/>
    </source>
</evidence>
<sequence>MSTTVPDVVPGAPTRRARRARAAVAALFLTNGAVFFNVVPRYPQIKDELELSNAATSG</sequence>
<evidence type="ECO:0000256" key="1">
    <source>
        <dbReference type="SAM" id="Phobius"/>
    </source>
</evidence>
<accession>A0ABR9JUK8</accession>
<reference evidence="2 3" key="1">
    <citation type="submission" date="2020-10" db="EMBL/GenBank/DDBJ databases">
        <title>Sequencing the genomes of 1000 actinobacteria strains.</title>
        <authorList>
            <person name="Klenk H.-P."/>
        </authorList>
    </citation>
    <scope>NUCLEOTIDE SEQUENCE [LARGE SCALE GENOMIC DNA]</scope>
    <source>
        <strain evidence="2 3">DSM 46744</strain>
    </source>
</reference>
<gene>
    <name evidence="2" type="ORF">H4W34_004070</name>
</gene>
<organism evidence="2 3">
    <name type="scientific">Actinomadura algeriensis</name>
    <dbReference type="NCBI Taxonomy" id="1679523"/>
    <lineage>
        <taxon>Bacteria</taxon>
        <taxon>Bacillati</taxon>
        <taxon>Actinomycetota</taxon>
        <taxon>Actinomycetes</taxon>
        <taxon>Streptosporangiales</taxon>
        <taxon>Thermomonosporaceae</taxon>
        <taxon>Actinomadura</taxon>
    </lineage>
</organism>
<comment type="caution">
    <text evidence="2">The sequence shown here is derived from an EMBL/GenBank/DDBJ whole genome shotgun (WGS) entry which is preliminary data.</text>
</comment>
<keyword evidence="1" id="KW-0472">Membrane</keyword>
<protein>
    <recommendedName>
        <fullName evidence="4">MFS transporter</fullName>
    </recommendedName>
</protein>
<keyword evidence="3" id="KW-1185">Reference proteome</keyword>
<keyword evidence="1" id="KW-0812">Transmembrane</keyword>
<name>A0ABR9JUK8_9ACTN</name>
<evidence type="ECO:0000313" key="3">
    <source>
        <dbReference type="Proteomes" id="UP000627838"/>
    </source>
</evidence>